<dbReference type="KEGG" id="brh:RBRH_03648"/>
<dbReference type="EMBL" id="FR687359">
    <property type="protein sequence ID" value="CBW74956.1"/>
    <property type="molecule type" value="Genomic_DNA"/>
</dbReference>
<evidence type="ECO:0000313" key="3">
    <source>
        <dbReference type="Proteomes" id="UP000007437"/>
    </source>
</evidence>
<dbReference type="Proteomes" id="UP000007437">
    <property type="component" value="Chromosome"/>
</dbReference>
<reference evidence="2 3" key="1">
    <citation type="journal article" date="2011" name="J. Bacteriol.">
        <title>Complete genome sequence of Burkholderia rhizoxinica, an endosymbiont of Rhizopus microsporus.</title>
        <authorList>
            <person name="Lackner G."/>
            <person name="Moebius N."/>
            <person name="Partida-Martinez L."/>
            <person name="Hertweck C."/>
        </authorList>
    </citation>
    <scope>NUCLEOTIDE SEQUENCE [LARGE SCALE GENOMIC DNA]</scope>
    <source>
        <strain evidence="3">DSM 19002 / CIP 109453 / HKI 454</strain>
    </source>
</reference>
<accession>E5AQS4</accession>
<protein>
    <submittedName>
        <fullName evidence="2">Uncharacterized protein</fullName>
    </submittedName>
</protein>
<dbReference type="HOGENOM" id="CLU_2258491_0_0_4"/>
<evidence type="ECO:0000256" key="1">
    <source>
        <dbReference type="SAM" id="MobiDB-lite"/>
    </source>
</evidence>
<proteinExistence type="predicted"/>
<organism evidence="2 3">
    <name type="scientific">Mycetohabitans rhizoxinica (strain DSM 19002 / CIP 109453 / HKI 454)</name>
    <name type="common">Paraburkholderia rhizoxinica</name>
    <dbReference type="NCBI Taxonomy" id="882378"/>
    <lineage>
        <taxon>Bacteria</taxon>
        <taxon>Pseudomonadati</taxon>
        <taxon>Pseudomonadota</taxon>
        <taxon>Betaproteobacteria</taxon>
        <taxon>Burkholderiales</taxon>
        <taxon>Burkholderiaceae</taxon>
        <taxon>Mycetohabitans</taxon>
    </lineage>
</organism>
<evidence type="ECO:0000313" key="2">
    <source>
        <dbReference type="EMBL" id="CBW74956.1"/>
    </source>
</evidence>
<dbReference type="STRING" id="882378.RBRH_03648"/>
<dbReference type="AlphaFoldDB" id="E5AQS4"/>
<sequence length="103" mass="11646">MQKPCHWTGMQTLQRQPRWPAATAAGMHVRLVVYLNTEWPDKESGQSPITGTRRHVGAHRRPIVHRCTARGTADSLRRRHGGTTRAAQRHASSAYDLHHCAHL</sequence>
<gene>
    <name evidence="2" type="ordered locus">RBRH_03648</name>
</gene>
<feature type="compositionally biased region" description="Basic residues" evidence="1">
    <location>
        <begin position="52"/>
        <end position="68"/>
    </location>
</feature>
<name>E5AQS4_MYCRK</name>
<feature type="region of interest" description="Disordered" evidence="1">
    <location>
        <begin position="41"/>
        <end position="97"/>
    </location>
</feature>